<keyword evidence="3" id="KW-0489">Methyltransferase</keyword>
<dbReference type="Pfam" id="PF08241">
    <property type="entry name" value="Methyltransf_11"/>
    <property type="match status" value="1"/>
</dbReference>
<dbReference type="CDD" id="cd02440">
    <property type="entry name" value="AdoMet_MTases"/>
    <property type="match status" value="1"/>
</dbReference>
<name>A0ABU4T964_9PSEU</name>
<accession>A0ABU4T964</accession>
<dbReference type="EC" id="2.1.-.-" evidence="3"/>
<protein>
    <submittedName>
        <fullName evidence="3">Class I SAM-dependent methyltransferase</fullName>
        <ecNumber evidence="3">2.1.-.-</ecNumber>
    </submittedName>
</protein>
<dbReference type="Proteomes" id="UP001285521">
    <property type="component" value="Unassembled WGS sequence"/>
</dbReference>
<evidence type="ECO:0000313" key="4">
    <source>
        <dbReference type="Proteomes" id="UP001285521"/>
    </source>
</evidence>
<dbReference type="Gene3D" id="3.40.50.150">
    <property type="entry name" value="Vaccinia Virus protein VP39"/>
    <property type="match status" value="1"/>
</dbReference>
<dbReference type="InterPro" id="IPR029063">
    <property type="entry name" value="SAM-dependent_MTases_sf"/>
</dbReference>
<reference evidence="3 4" key="1">
    <citation type="submission" date="2023-11" db="EMBL/GenBank/DDBJ databases">
        <title>Lentzea sokolovensis, sp. nov., Lentzea kristufkii, sp. nov., and Lentzea miocenensis, sp. nov., rare actinobacteria from Sokolov Coal Basin, Miocene lacustrine sediment, Czech Republic.</title>
        <authorList>
            <person name="Lara A."/>
            <person name="Kotroba L."/>
            <person name="Nouioui I."/>
            <person name="Neumann-Schaal M."/>
            <person name="Mast Y."/>
            <person name="Chronakova A."/>
        </authorList>
    </citation>
    <scope>NUCLEOTIDE SEQUENCE [LARGE SCALE GENOMIC DNA]</scope>
    <source>
        <strain evidence="3 4">BCCO 10_0856</strain>
    </source>
</reference>
<keyword evidence="4" id="KW-1185">Reference proteome</keyword>
<comment type="caution">
    <text evidence="3">The sequence shown here is derived from an EMBL/GenBank/DDBJ whole genome shotgun (WGS) entry which is preliminary data.</text>
</comment>
<dbReference type="RefSeq" id="WP_319969734.1">
    <property type="nucleotide sequence ID" value="NZ_JAXAVW010000029.1"/>
</dbReference>
<dbReference type="GO" id="GO:0008168">
    <property type="term" value="F:methyltransferase activity"/>
    <property type="evidence" value="ECO:0007669"/>
    <property type="project" value="UniProtKB-KW"/>
</dbReference>
<dbReference type="PANTHER" id="PTHR44068">
    <property type="entry name" value="ZGC:194242"/>
    <property type="match status" value="1"/>
</dbReference>
<organism evidence="3 4">
    <name type="scientific">Lentzea miocenica</name>
    <dbReference type="NCBI Taxonomy" id="3095431"/>
    <lineage>
        <taxon>Bacteria</taxon>
        <taxon>Bacillati</taxon>
        <taxon>Actinomycetota</taxon>
        <taxon>Actinomycetes</taxon>
        <taxon>Pseudonocardiales</taxon>
        <taxon>Pseudonocardiaceae</taxon>
        <taxon>Lentzea</taxon>
    </lineage>
</organism>
<dbReference type="EMBL" id="JAXAVW010000029">
    <property type="protein sequence ID" value="MDX8034717.1"/>
    <property type="molecule type" value="Genomic_DNA"/>
</dbReference>
<dbReference type="SUPFAM" id="SSF53335">
    <property type="entry name" value="S-adenosyl-L-methionine-dependent methyltransferases"/>
    <property type="match status" value="1"/>
</dbReference>
<evidence type="ECO:0000313" key="3">
    <source>
        <dbReference type="EMBL" id="MDX8034717.1"/>
    </source>
</evidence>
<dbReference type="PANTHER" id="PTHR44068:SF11">
    <property type="entry name" value="GERANYL DIPHOSPHATE 2-C-METHYLTRANSFERASE"/>
    <property type="match status" value="1"/>
</dbReference>
<dbReference type="InterPro" id="IPR050447">
    <property type="entry name" value="Erg6_SMT_methyltransf"/>
</dbReference>
<sequence>MTDVYHEVMRTIWDHNLHFGLWTSVEDESPNRVAAERMTALHIDKLGARHGWRVLDLGRRVGTSAFRLAEASHADIVSVSPCVEHVERANTRAEALFVDDQVRFVHGDPHALPFADDTFDAAWAVETLPHLGDRVSVLRELARVVKRPGVVVVSDFVQRRPVPQSLLDELEPILTTYDIEELPTFGGYPKLLASAGLRVVELLDLSTETRKTVPRMQDGARRHYDALVAAHGDEARQYLDRILSPLAIQPSLGYLLAVARVSTTPL</sequence>
<dbReference type="InterPro" id="IPR013216">
    <property type="entry name" value="Methyltransf_11"/>
</dbReference>
<feature type="domain" description="Methyltransferase type 11" evidence="2">
    <location>
        <begin position="55"/>
        <end position="152"/>
    </location>
</feature>
<gene>
    <name evidence="3" type="ORF">SK803_31255</name>
</gene>
<evidence type="ECO:0000259" key="2">
    <source>
        <dbReference type="Pfam" id="PF08241"/>
    </source>
</evidence>
<keyword evidence="1 3" id="KW-0808">Transferase</keyword>
<dbReference type="GO" id="GO:0032259">
    <property type="term" value="P:methylation"/>
    <property type="evidence" value="ECO:0007669"/>
    <property type="project" value="UniProtKB-KW"/>
</dbReference>
<evidence type="ECO:0000256" key="1">
    <source>
        <dbReference type="ARBA" id="ARBA00022679"/>
    </source>
</evidence>
<proteinExistence type="predicted"/>